<dbReference type="PANTHER" id="PTHR42878:SF7">
    <property type="entry name" value="SENSOR HISTIDINE KINASE GLRK"/>
    <property type="match status" value="1"/>
</dbReference>
<keyword evidence="9" id="KW-0175">Coiled coil</keyword>
<dbReference type="Gene3D" id="2.60.40.2380">
    <property type="match status" value="1"/>
</dbReference>
<evidence type="ECO:0000256" key="4">
    <source>
        <dbReference type="ARBA" id="ARBA00022679"/>
    </source>
</evidence>
<dbReference type="CDD" id="cd00082">
    <property type="entry name" value="HisKA"/>
    <property type="match status" value="1"/>
</dbReference>
<dbReference type="InterPro" id="IPR005467">
    <property type="entry name" value="His_kinase_dom"/>
</dbReference>
<dbReference type="InterPro" id="IPR004358">
    <property type="entry name" value="Sig_transdc_His_kin-like_C"/>
</dbReference>
<gene>
    <name evidence="12" type="ORF">MAIT1_03641</name>
</gene>
<keyword evidence="6 12" id="KW-0418">Kinase</keyword>
<dbReference type="GO" id="GO:0000155">
    <property type="term" value="F:phosphorelay sensor kinase activity"/>
    <property type="evidence" value="ECO:0007669"/>
    <property type="project" value="InterPro"/>
</dbReference>
<dbReference type="InterPro" id="IPR003661">
    <property type="entry name" value="HisK_dim/P_dom"/>
</dbReference>
<evidence type="ECO:0000256" key="10">
    <source>
        <dbReference type="SAM" id="Phobius"/>
    </source>
</evidence>
<comment type="catalytic activity">
    <reaction evidence="1">
        <text>ATP + protein L-histidine = ADP + protein N-phospho-L-histidine.</text>
        <dbReference type="EC" id="2.7.13.3"/>
    </reaction>
</comment>
<evidence type="ECO:0000259" key="11">
    <source>
        <dbReference type="PROSITE" id="PS50109"/>
    </source>
</evidence>
<dbReference type="Gene3D" id="3.30.565.10">
    <property type="entry name" value="Histidine kinase-like ATPase, C-terminal domain"/>
    <property type="match status" value="1"/>
</dbReference>
<dbReference type="InterPro" id="IPR011623">
    <property type="entry name" value="7TMR_DISM_rcpt_extracell_dom1"/>
</dbReference>
<keyword evidence="10" id="KW-0472">Membrane</keyword>
<dbReference type="EC" id="2.7.13.3" evidence="2"/>
<evidence type="ECO:0000256" key="9">
    <source>
        <dbReference type="SAM" id="Coils"/>
    </source>
</evidence>
<dbReference type="SUPFAM" id="SSF47384">
    <property type="entry name" value="Homodimeric domain of signal transducing histidine kinase"/>
    <property type="match status" value="1"/>
</dbReference>
<accession>A0A1Y2K520</accession>
<dbReference type="PANTHER" id="PTHR42878">
    <property type="entry name" value="TWO-COMPONENT HISTIDINE KINASE"/>
    <property type="match status" value="1"/>
</dbReference>
<evidence type="ECO:0000256" key="5">
    <source>
        <dbReference type="ARBA" id="ARBA00022741"/>
    </source>
</evidence>
<dbReference type="Gene3D" id="1.10.287.130">
    <property type="match status" value="1"/>
</dbReference>
<keyword evidence="5" id="KW-0547">Nucleotide-binding</keyword>
<dbReference type="GO" id="GO:0000156">
    <property type="term" value="F:phosphorelay response regulator activity"/>
    <property type="evidence" value="ECO:0007669"/>
    <property type="project" value="TreeGrafter"/>
</dbReference>
<sequence length="653" mass="72141">MIMIRTAPLPLTPYQIDAVQRNIGRLFLLALLALLNLTNELAAAPVTPPLTLTAHTTRAEFQDALDYFVDDAAAMTLAQAQQQRFSPVRGAFKSGYSSAAIWFRLRVRLAADAPVDWMLTFGPPYLNHVTLYVENPRAADGFERREYGDHALQEHLPSRLFASPLTLSPERTLTLYFRIHSSSTLYLDGAFVPLEAFGGQESGATLWIGLYLGALLTLFFINVLAGMWLRDRALIYYAVYVLSLFFLHSGSKGMSNLLLLSDWRMDLWMGVGVYGGVIGSSLMFDQLFDYARHRPLLHRAILLLTALSLIALPFSVTPYYSQHVGLFIIGGQAVALYTLGMLARRVLRRRAQPHDALYLWAFVPPAISMILNLLAVFGVMHLDNSVRDFYLVSSLFHLLLLNFALAQRIKDIDANRKKAERHAEEMERRATEQRNFLAVLSHEIKSPLGKISTSAQMIALTHPDIPEAALTRVGRIRNSAVGLSDMVERILTSEALAQGMLTLRREPVALTHVVDNALTALAEEERSRIAIHIEPPDLRFEVDPDLLTLALSNALSNGLKYSPADQPVTVRASVAHAMLTIEITDQGVGMSPQDVARLSAMYARGQSASGTSGAGLGGYILYSAVHAHDGRVQIDSQPGVGTRLRITLPPHAE</sequence>
<evidence type="ECO:0000256" key="3">
    <source>
        <dbReference type="ARBA" id="ARBA00022553"/>
    </source>
</evidence>
<dbReference type="Pfam" id="PF07696">
    <property type="entry name" value="7TMR-DISMED2"/>
    <property type="match status" value="1"/>
</dbReference>
<keyword evidence="10" id="KW-0812">Transmembrane</keyword>
<evidence type="ECO:0000256" key="2">
    <source>
        <dbReference type="ARBA" id="ARBA00012438"/>
    </source>
</evidence>
<feature type="transmembrane region" description="Helical" evidence="10">
    <location>
        <begin position="300"/>
        <end position="320"/>
    </location>
</feature>
<dbReference type="PROSITE" id="PS50109">
    <property type="entry name" value="HIS_KIN"/>
    <property type="match status" value="1"/>
</dbReference>
<evidence type="ECO:0000313" key="12">
    <source>
        <dbReference type="EMBL" id="OSM04094.1"/>
    </source>
</evidence>
<evidence type="ECO:0000256" key="1">
    <source>
        <dbReference type="ARBA" id="ARBA00000085"/>
    </source>
</evidence>
<evidence type="ECO:0000256" key="8">
    <source>
        <dbReference type="ARBA" id="ARBA00023012"/>
    </source>
</evidence>
<feature type="transmembrane region" description="Helical" evidence="10">
    <location>
        <begin position="356"/>
        <end position="377"/>
    </location>
</feature>
<feature type="domain" description="Histidine kinase" evidence="11">
    <location>
        <begin position="439"/>
        <end position="652"/>
    </location>
</feature>
<feature type="transmembrane region" description="Helical" evidence="10">
    <location>
        <begin position="271"/>
        <end position="288"/>
    </location>
</feature>
<dbReference type="SMART" id="SM00387">
    <property type="entry name" value="HATPase_c"/>
    <property type="match status" value="1"/>
</dbReference>
<feature type="coiled-coil region" evidence="9">
    <location>
        <begin position="409"/>
        <end position="436"/>
    </location>
</feature>
<feature type="transmembrane region" description="Helical" evidence="10">
    <location>
        <begin position="389"/>
        <end position="406"/>
    </location>
</feature>
<keyword evidence="10" id="KW-1133">Transmembrane helix</keyword>
<dbReference type="GO" id="GO:0007234">
    <property type="term" value="P:osmosensory signaling via phosphorelay pathway"/>
    <property type="evidence" value="ECO:0007669"/>
    <property type="project" value="TreeGrafter"/>
</dbReference>
<feature type="transmembrane region" description="Helical" evidence="10">
    <location>
        <begin position="234"/>
        <end position="251"/>
    </location>
</feature>
<dbReference type="InterPro" id="IPR036097">
    <property type="entry name" value="HisK_dim/P_sf"/>
</dbReference>
<dbReference type="Pfam" id="PF07695">
    <property type="entry name" value="7TMR-DISM_7TM"/>
    <property type="match status" value="1"/>
</dbReference>
<evidence type="ECO:0000256" key="6">
    <source>
        <dbReference type="ARBA" id="ARBA00022777"/>
    </source>
</evidence>
<dbReference type="Proteomes" id="UP000194003">
    <property type="component" value="Unassembled WGS sequence"/>
</dbReference>
<dbReference type="GO" id="GO:0005524">
    <property type="term" value="F:ATP binding"/>
    <property type="evidence" value="ECO:0007669"/>
    <property type="project" value="UniProtKB-KW"/>
</dbReference>
<dbReference type="AlphaFoldDB" id="A0A1Y2K520"/>
<dbReference type="InterPro" id="IPR036890">
    <property type="entry name" value="HATPase_C_sf"/>
</dbReference>
<proteinExistence type="predicted"/>
<dbReference type="SUPFAM" id="SSF55874">
    <property type="entry name" value="ATPase domain of HSP90 chaperone/DNA topoisomerase II/histidine kinase"/>
    <property type="match status" value="1"/>
</dbReference>
<dbReference type="Pfam" id="PF00512">
    <property type="entry name" value="HisKA"/>
    <property type="match status" value="1"/>
</dbReference>
<dbReference type="InterPro" id="IPR011622">
    <property type="entry name" value="7TMR_DISM_rcpt_extracell_dom2"/>
</dbReference>
<dbReference type="SMART" id="SM00388">
    <property type="entry name" value="HisKA"/>
    <property type="match status" value="1"/>
</dbReference>
<organism evidence="12 13">
    <name type="scientific">Magnetofaba australis IT-1</name>
    <dbReference type="NCBI Taxonomy" id="1434232"/>
    <lineage>
        <taxon>Bacteria</taxon>
        <taxon>Pseudomonadati</taxon>
        <taxon>Pseudomonadota</taxon>
        <taxon>Magnetococcia</taxon>
        <taxon>Magnetococcales</taxon>
        <taxon>Magnetococcaceae</taxon>
        <taxon>Magnetofaba</taxon>
    </lineage>
</organism>
<protein>
    <recommendedName>
        <fullName evidence="2">histidine kinase</fullName>
        <ecNumber evidence="2">2.7.13.3</ecNumber>
    </recommendedName>
</protein>
<dbReference type="PRINTS" id="PR00344">
    <property type="entry name" value="BCTRLSENSOR"/>
</dbReference>
<keyword evidence="13" id="KW-1185">Reference proteome</keyword>
<keyword evidence="3" id="KW-0597">Phosphoprotein</keyword>
<keyword evidence="8" id="KW-0902">Two-component regulatory system</keyword>
<keyword evidence="7" id="KW-0067">ATP-binding</keyword>
<dbReference type="InterPro" id="IPR003594">
    <property type="entry name" value="HATPase_dom"/>
</dbReference>
<feature type="transmembrane region" description="Helical" evidence="10">
    <location>
        <begin position="206"/>
        <end position="227"/>
    </location>
</feature>
<keyword evidence="4" id="KW-0808">Transferase</keyword>
<evidence type="ECO:0000256" key="7">
    <source>
        <dbReference type="ARBA" id="ARBA00022840"/>
    </source>
</evidence>
<name>A0A1Y2K520_9PROT</name>
<dbReference type="STRING" id="1434232.MAIT1_03641"/>
<dbReference type="EMBL" id="LVJN01000019">
    <property type="protein sequence ID" value="OSM04094.1"/>
    <property type="molecule type" value="Genomic_DNA"/>
</dbReference>
<reference evidence="12 13" key="1">
    <citation type="journal article" date="2016" name="BMC Genomics">
        <title>Combined genomic and structural analyses of a cultured magnetotactic bacterium reveals its niche adaptation to a dynamic environment.</title>
        <authorList>
            <person name="Araujo A.C."/>
            <person name="Morillo V."/>
            <person name="Cypriano J."/>
            <person name="Teixeira L.C."/>
            <person name="Leao P."/>
            <person name="Lyra S."/>
            <person name="Almeida L.G."/>
            <person name="Bazylinski D.A."/>
            <person name="Vasconcellos A.T."/>
            <person name="Abreu F."/>
            <person name="Lins U."/>
        </authorList>
    </citation>
    <scope>NUCLEOTIDE SEQUENCE [LARGE SCALE GENOMIC DNA]</scope>
    <source>
        <strain evidence="12 13">IT-1</strain>
    </source>
</reference>
<dbReference type="Pfam" id="PF02518">
    <property type="entry name" value="HATPase_c"/>
    <property type="match status" value="1"/>
</dbReference>
<feature type="transmembrane region" description="Helical" evidence="10">
    <location>
        <begin position="326"/>
        <end position="344"/>
    </location>
</feature>
<dbReference type="InterPro" id="IPR050351">
    <property type="entry name" value="BphY/WalK/GraS-like"/>
</dbReference>
<dbReference type="GO" id="GO:0030295">
    <property type="term" value="F:protein kinase activator activity"/>
    <property type="evidence" value="ECO:0007669"/>
    <property type="project" value="TreeGrafter"/>
</dbReference>
<evidence type="ECO:0000313" key="13">
    <source>
        <dbReference type="Proteomes" id="UP000194003"/>
    </source>
</evidence>
<comment type="caution">
    <text evidence="12">The sequence shown here is derived from an EMBL/GenBank/DDBJ whole genome shotgun (WGS) entry which is preliminary data.</text>
</comment>